<dbReference type="PANTHER" id="PTHR46844">
    <property type="entry name" value="SLR5058 PROTEIN"/>
    <property type="match status" value="1"/>
</dbReference>
<comment type="caution">
    <text evidence="2">The sequence shown here is derived from an EMBL/GenBank/DDBJ whole genome shotgun (WGS) entry which is preliminary data.</text>
</comment>
<sequence length="1058" mass="114613">MSALEVLLREATLALEARLPGDLGVIEGTGFLVAPGVVATCAHVLAEHREALPGTVTARTASGRELALTTVPEWYLRERKGGLDLAFLSAPADAGPYVELRDVVEAGERLWTYGHPAGTYRAGQSALFTAQGISRLRAVDANGRPLGEEWQPGRVFGTPVGGGYSGSAVLSHRTGAVCGMLFSAGKEGSAHMVAAADILAGLEQAGCARIDPGRNTQWLQELDDEQIRIGGWPYPGPRLRAYLKAAILVARKHPYPGVAPAPALPPLTTVHLRQQVRPTRVPTQSSTTSERQTADSERPTADPGVVAELTAQEILQRNEGAVVIAGPGGGKSTLLRTGLIALAERWRADDPCGLIPVLMPAADLVSPRPWHEALAESVKRSLSPAGTAEDWPPQFFKDAPLRNVRWLVMVDGLDEITDAETRNGVITKLVNASIWPDSPYVVIATTRPLPAEELPEQSLEGWPVQCYDLMPFTARGLGQFAGHWFTAQNLPDPWDTAQHFIGAVKRRRLDHLARIPLMATMLCQLYSALPAQPLPAARGHIYQKFVELLDKRRRDAGLRAQTRAALQEYGEEALAAAEHTLKHLQSLIAGWAAAQHRGSTISALDFLAVQQDAARPQAVPHGIWSAFLEESVRSSGLVAMHAGQAVFLHQTLVEYLAAWHDTHDVQSRARTYKELSLPAVPTHTGVVSDLWTRIRERRRNWKPPSHDSDSYLGFLLDIGQTEADDARPYLERFLTRLATQGGMVGCRFIAGQARLGTYLPPSITQAAADTLSHSELARWNEVSCAQMLIDLGDRRGADLLASLAENTRRDCMSRVSVAEKLAEVGDRRGPDALARIIQDTNQFAWHRVTAARKLAELGDPRGIGLLALCAEDANGDSSFRVQSARALGELGDLRGVDVLALLVQDADCDVELRVQSARALGELGDLRGVDVLALLAQDADCDVELRVQSARALGELGDLRGVDVLALLAQDADRDDGQQVTAARALAEVGDQRGADLLARFAQDPHRDDFNRVEAATALAEVEVGGWRGVELLKLLADDPKLDSAAQQEAFIASYQRY</sequence>
<dbReference type="InterPro" id="IPR016024">
    <property type="entry name" value="ARM-type_fold"/>
</dbReference>
<name>A0ABN3DZK8_9ACTN</name>
<dbReference type="Proteomes" id="UP001501474">
    <property type="component" value="Unassembled WGS sequence"/>
</dbReference>
<reference evidence="2 3" key="1">
    <citation type="journal article" date="2019" name="Int. J. Syst. Evol. Microbiol.">
        <title>The Global Catalogue of Microorganisms (GCM) 10K type strain sequencing project: providing services to taxonomists for standard genome sequencing and annotation.</title>
        <authorList>
            <consortium name="The Broad Institute Genomics Platform"/>
            <consortium name="The Broad Institute Genome Sequencing Center for Infectious Disease"/>
            <person name="Wu L."/>
            <person name="Ma J."/>
        </authorList>
    </citation>
    <scope>NUCLEOTIDE SEQUENCE [LARGE SCALE GENOMIC DNA]</scope>
    <source>
        <strain evidence="2 3">JCM 3053</strain>
    </source>
</reference>
<keyword evidence="3" id="KW-1185">Reference proteome</keyword>
<gene>
    <name evidence="2" type="ORF">GCM10010104_46060</name>
</gene>
<feature type="region of interest" description="Disordered" evidence="1">
    <location>
        <begin position="275"/>
        <end position="303"/>
    </location>
</feature>
<dbReference type="SUPFAM" id="SSF50494">
    <property type="entry name" value="Trypsin-like serine proteases"/>
    <property type="match status" value="1"/>
</dbReference>
<dbReference type="Gene3D" id="2.40.10.120">
    <property type="match status" value="1"/>
</dbReference>
<feature type="compositionally biased region" description="Polar residues" evidence="1">
    <location>
        <begin position="281"/>
        <end position="291"/>
    </location>
</feature>
<dbReference type="Gene3D" id="3.40.50.300">
    <property type="entry name" value="P-loop containing nucleotide triphosphate hydrolases"/>
    <property type="match status" value="1"/>
</dbReference>
<dbReference type="Pfam" id="PF13365">
    <property type="entry name" value="Trypsin_2"/>
    <property type="match status" value="1"/>
</dbReference>
<organism evidence="2 3">
    <name type="scientific">Streptomyces indiaensis</name>
    <dbReference type="NCBI Taxonomy" id="284033"/>
    <lineage>
        <taxon>Bacteria</taxon>
        <taxon>Bacillati</taxon>
        <taxon>Actinomycetota</taxon>
        <taxon>Actinomycetes</taxon>
        <taxon>Kitasatosporales</taxon>
        <taxon>Streptomycetaceae</taxon>
        <taxon>Streptomyces</taxon>
    </lineage>
</organism>
<accession>A0ABN3DZK8</accession>
<proteinExistence type="predicted"/>
<evidence type="ECO:0000313" key="3">
    <source>
        <dbReference type="Proteomes" id="UP001501474"/>
    </source>
</evidence>
<dbReference type="InterPro" id="IPR027417">
    <property type="entry name" value="P-loop_NTPase"/>
</dbReference>
<dbReference type="EMBL" id="BAAART010000097">
    <property type="protein sequence ID" value="GAA2244618.1"/>
    <property type="molecule type" value="Genomic_DNA"/>
</dbReference>
<dbReference type="InterPro" id="IPR011989">
    <property type="entry name" value="ARM-like"/>
</dbReference>
<dbReference type="InterPro" id="IPR009003">
    <property type="entry name" value="Peptidase_S1_PA"/>
</dbReference>
<dbReference type="SMART" id="SM00567">
    <property type="entry name" value="EZ_HEAT"/>
    <property type="match status" value="7"/>
</dbReference>
<dbReference type="Gene3D" id="1.25.10.10">
    <property type="entry name" value="Leucine-rich Repeat Variant"/>
    <property type="match status" value="2"/>
</dbReference>
<dbReference type="SUPFAM" id="SSF48371">
    <property type="entry name" value="ARM repeat"/>
    <property type="match status" value="1"/>
</dbReference>
<evidence type="ECO:0000256" key="1">
    <source>
        <dbReference type="SAM" id="MobiDB-lite"/>
    </source>
</evidence>
<evidence type="ECO:0000313" key="2">
    <source>
        <dbReference type="EMBL" id="GAA2244618.1"/>
    </source>
</evidence>
<dbReference type="InterPro" id="IPR004155">
    <property type="entry name" value="PBS_lyase_HEAT"/>
</dbReference>
<dbReference type="PANTHER" id="PTHR46844:SF1">
    <property type="entry name" value="SLR5058 PROTEIN"/>
    <property type="match status" value="1"/>
</dbReference>
<dbReference type="RefSeq" id="WP_344368663.1">
    <property type="nucleotide sequence ID" value="NZ_BAAART010000097.1"/>
</dbReference>
<protein>
    <submittedName>
        <fullName evidence="2">HEAT repeat domain-containing protein</fullName>
    </submittedName>
</protein>